<dbReference type="EMBL" id="JARK01000573">
    <property type="protein sequence ID" value="EYC35825.1"/>
    <property type="molecule type" value="Genomic_DNA"/>
</dbReference>
<reference evidence="2" key="1">
    <citation type="journal article" date="2015" name="Nat. Genet.">
        <title>The genome and transcriptome of the zoonotic hookworm Ancylostoma ceylanicum identify infection-specific gene families.</title>
        <authorList>
            <person name="Schwarz E.M."/>
            <person name="Hu Y."/>
            <person name="Antoshechkin I."/>
            <person name="Miller M.M."/>
            <person name="Sternberg P.W."/>
            <person name="Aroian R.V."/>
        </authorList>
    </citation>
    <scope>NUCLEOTIDE SEQUENCE</scope>
    <source>
        <strain evidence="2">HY135</strain>
    </source>
</reference>
<sequence length="157" mass="17712">MVGRILRPSAGRIACPYFKYFAELNSDFQPDFAVRVSRHLPSPTPRRLYAQDSAASAPVLSFSVVSMASGIWCVLRLESTPPPIHHYLPSPFHLRSIQTPSVNLYRNRLSRFQRDDWRCAPCKFAQSVGQERLRLTTTCTLSGQECPPNPDHLALEA</sequence>
<evidence type="ECO:0000313" key="1">
    <source>
        <dbReference type="EMBL" id="EYC35825.1"/>
    </source>
</evidence>
<accession>A0A016W874</accession>
<name>A0A016W874_9BILA</name>
<evidence type="ECO:0000313" key="2">
    <source>
        <dbReference type="Proteomes" id="UP000024635"/>
    </source>
</evidence>
<organism evidence="1 2">
    <name type="scientific">Ancylostoma ceylanicum</name>
    <dbReference type="NCBI Taxonomy" id="53326"/>
    <lineage>
        <taxon>Eukaryota</taxon>
        <taxon>Metazoa</taxon>
        <taxon>Ecdysozoa</taxon>
        <taxon>Nematoda</taxon>
        <taxon>Chromadorea</taxon>
        <taxon>Rhabditida</taxon>
        <taxon>Rhabditina</taxon>
        <taxon>Rhabditomorpha</taxon>
        <taxon>Strongyloidea</taxon>
        <taxon>Ancylostomatidae</taxon>
        <taxon>Ancylostomatinae</taxon>
        <taxon>Ancylostoma</taxon>
    </lineage>
</organism>
<proteinExistence type="predicted"/>
<protein>
    <submittedName>
        <fullName evidence="1">Uncharacterized protein</fullName>
    </submittedName>
</protein>
<comment type="caution">
    <text evidence="1">The sequence shown here is derived from an EMBL/GenBank/DDBJ whole genome shotgun (WGS) entry which is preliminary data.</text>
</comment>
<gene>
    <name evidence="1" type="primary">Acey_s0973.g3258</name>
    <name evidence="1" type="ORF">Y032_0973g3258</name>
</gene>
<keyword evidence="2" id="KW-1185">Reference proteome</keyword>
<dbReference type="AlphaFoldDB" id="A0A016W874"/>
<dbReference type="Proteomes" id="UP000024635">
    <property type="component" value="Unassembled WGS sequence"/>
</dbReference>